<comment type="caution">
    <text evidence="2">The sequence shown here is derived from an EMBL/GenBank/DDBJ whole genome shotgun (WGS) entry which is preliminary data.</text>
</comment>
<sequence length="324" mass="34458">MLKEARQGALLAQWFVPQVFRHGVSGESPIERRHPTPSPLRGEGWGEGPSEALSRHPRKLAFYPAGTGQPETLAGPPLQNPSRHLGGALLAFMAGIQSRKGAGAMKKFFAVAAIATILAGCAPVSTKSINSTAGLQGKRLLVTSHPVPDFSAGTAGKAMFAMVGAIAMIHAGNEMVRQDQIADPAIRVGQRLSSDLVRTQGVILLPSSGSVATSDDPARLIKTYPGADLLLDVKSYAWSYVYYPGKWGSYRVNYDANVRLLDGKTGEVIAQQTCKIDPTDPSHPPSLEALRANQSTLLKQLLGKAADMCVGTVEQQVLRLASVN</sequence>
<dbReference type="RefSeq" id="WP_404549040.1">
    <property type="nucleotide sequence ID" value="NZ_JADIKJ010000023.1"/>
</dbReference>
<proteinExistence type="predicted"/>
<gene>
    <name evidence="2" type="ORF">ISP15_17060</name>
</gene>
<accession>A0ABW8JNL6</accession>
<organism evidence="2 3">
    <name type="scientific">Dyella jejuensis</name>
    <dbReference type="NCBI Taxonomy" id="1432009"/>
    <lineage>
        <taxon>Bacteria</taxon>
        <taxon>Pseudomonadati</taxon>
        <taxon>Pseudomonadota</taxon>
        <taxon>Gammaproteobacteria</taxon>
        <taxon>Lysobacterales</taxon>
        <taxon>Rhodanobacteraceae</taxon>
        <taxon>Dyella</taxon>
    </lineage>
</organism>
<evidence type="ECO:0000256" key="1">
    <source>
        <dbReference type="SAM" id="MobiDB-lite"/>
    </source>
</evidence>
<name>A0ABW8JNL6_9GAMM</name>
<feature type="region of interest" description="Disordered" evidence="1">
    <location>
        <begin position="26"/>
        <end position="52"/>
    </location>
</feature>
<protein>
    <recommendedName>
        <fullName evidence="4">Lipoprotein</fullName>
    </recommendedName>
</protein>
<evidence type="ECO:0000313" key="2">
    <source>
        <dbReference type="EMBL" id="MFK2902049.1"/>
    </source>
</evidence>
<evidence type="ECO:0008006" key="4">
    <source>
        <dbReference type="Google" id="ProtNLM"/>
    </source>
</evidence>
<keyword evidence="3" id="KW-1185">Reference proteome</keyword>
<reference evidence="2 3" key="1">
    <citation type="submission" date="2020-10" db="EMBL/GenBank/DDBJ databases">
        <title>Phylogeny of dyella-like bacteria.</title>
        <authorList>
            <person name="Fu J."/>
        </authorList>
    </citation>
    <scope>NUCLEOTIDE SEQUENCE [LARGE SCALE GENOMIC DNA]</scope>
    <source>
        <strain evidence="2 3">JP1</strain>
    </source>
</reference>
<dbReference type="EMBL" id="JADIKJ010000023">
    <property type="protein sequence ID" value="MFK2902049.1"/>
    <property type="molecule type" value="Genomic_DNA"/>
</dbReference>
<evidence type="ECO:0000313" key="3">
    <source>
        <dbReference type="Proteomes" id="UP001620461"/>
    </source>
</evidence>
<dbReference type="Proteomes" id="UP001620461">
    <property type="component" value="Unassembled WGS sequence"/>
</dbReference>